<evidence type="ECO:0000259" key="2">
    <source>
        <dbReference type="Pfam" id="PF03478"/>
    </source>
</evidence>
<accession>A0A6J5VI35</accession>
<feature type="compositionally biased region" description="Low complexity" evidence="1">
    <location>
        <begin position="106"/>
        <end position="116"/>
    </location>
</feature>
<dbReference type="Proteomes" id="UP000507222">
    <property type="component" value="Unassembled WGS sequence"/>
</dbReference>
<feature type="region of interest" description="Disordered" evidence="1">
    <location>
        <begin position="92"/>
        <end position="116"/>
    </location>
</feature>
<feature type="domain" description="KIB1-4 beta-propeller" evidence="2">
    <location>
        <begin position="106"/>
        <end position="382"/>
    </location>
</feature>
<dbReference type="InterPro" id="IPR005174">
    <property type="entry name" value="KIB1-4_b-propeller"/>
</dbReference>
<dbReference type="InterPro" id="IPR051304">
    <property type="entry name" value="SCF_F-box_domain"/>
</dbReference>
<evidence type="ECO:0000313" key="4">
    <source>
        <dbReference type="Proteomes" id="UP000507222"/>
    </source>
</evidence>
<reference evidence="3 4" key="1">
    <citation type="submission" date="2020-05" db="EMBL/GenBank/DDBJ databases">
        <authorList>
            <person name="Campoy J."/>
            <person name="Schneeberger K."/>
            <person name="Spophaly S."/>
        </authorList>
    </citation>
    <scope>NUCLEOTIDE SEQUENCE [LARGE SCALE GENOMIC DNA]</scope>
    <source>
        <strain evidence="3">PruArmRojPasFocal</strain>
    </source>
</reference>
<evidence type="ECO:0000256" key="1">
    <source>
        <dbReference type="SAM" id="MobiDB-lite"/>
    </source>
</evidence>
<dbReference type="PANTHER" id="PTHR47123:SF28">
    <property type="entry name" value="F-BOX DOMAIN-CONTAINING PROTEIN"/>
    <property type="match status" value="1"/>
</dbReference>
<name>A0A6J5VI35_PRUAR</name>
<organism evidence="3 4">
    <name type="scientific">Prunus armeniaca</name>
    <name type="common">Apricot</name>
    <name type="synonym">Armeniaca vulgaris</name>
    <dbReference type="NCBI Taxonomy" id="36596"/>
    <lineage>
        <taxon>Eukaryota</taxon>
        <taxon>Viridiplantae</taxon>
        <taxon>Streptophyta</taxon>
        <taxon>Embryophyta</taxon>
        <taxon>Tracheophyta</taxon>
        <taxon>Spermatophyta</taxon>
        <taxon>Magnoliopsida</taxon>
        <taxon>eudicotyledons</taxon>
        <taxon>Gunneridae</taxon>
        <taxon>Pentapetalae</taxon>
        <taxon>rosids</taxon>
        <taxon>fabids</taxon>
        <taxon>Rosales</taxon>
        <taxon>Rosaceae</taxon>
        <taxon>Amygdaloideae</taxon>
        <taxon>Amygdaleae</taxon>
        <taxon>Prunus</taxon>
    </lineage>
</organism>
<dbReference type="Pfam" id="PF03478">
    <property type="entry name" value="Beta-prop_KIB1-4"/>
    <property type="match status" value="1"/>
</dbReference>
<dbReference type="AlphaFoldDB" id="A0A6J5VI35"/>
<gene>
    <name evidence="3" type="ORF">CURHAP_LOCUS45913</name>
</gene>
<feature type="region of interest" description="Disordered" evidence="1">
    <location>
        <begin position="1"/>
        <end position="21"/>
    </location>
</feature>
<dbReference type="EMBL" id="CAEKDK010000007">
    <property type="protein sequence ID" value="CAB4287891.1"/>
    <property type="molecule type" value="Genomic_DNA"/>
</dbReference>
<evidence type="ECO:0000313" key="3">
    <source>
        <dbReference type="EMBL" id="CAB4287891.1"/>
    </source>
</evidence>
<proteinExistence type="predicted"/>
<protein>
    <recommendedName>
        <fullName evidence="2">KIB1-4 beta-propeller domain-containing protein</fullName>
    </recommendedName>
</protein>
<dbReference type="PANTHER" id="PTHR47123">
    <property type="entry name" value="F-BOX PROTEIN SKIP23"/>
    <property type="match status" value="1"/>
</dbReference>
<sequence length="440" mass="49576">MLCKTTHQSQQKKKHKAAMDGSSIRVDWTNLPPQLYQLIAQNLKTHIEVLRFRSVCSSWRSSIPPFCASISPNFPFPHGPTGFLSQITVYLTRPDPDPDPNPNPKPSSSSSSPSSKGWLLKLEECADKIRLLNPITNWRVSSVKDDVARNPTDLNLVDLNMVELGKAYALRYTKGSGSIFGINKVIVAPNFKDSIFMIYNEGKLGFAQIGNEELTLINDQISDYDDLIVYKGQPCVVNKWGQIFRINLSLELVPFSPPIGFGCRKNLIECCGELYVVDRYLDANQQDQTSPRICVRNASFNFFLRHPLRRGRRIYEADQPKAIDFKVYKLGDEELGGRWVEVKSLGGQAFFLSIDCCFSVLAAELEGCKGNCIYFTDSNDIGFALRGLIRSDGLIILWINGPCFLLTGERGWRFQFLTKNDLILKGILKTFSPKTLPDKL</sequence>